<dbReference type="EMBL" id="JDYK01000003">
    <property type="protein sequence ID" value="EWS82075.1"/>
    <property type="molecule type" value="Genomic_DNA"/>
</dbReference>
<dbReference type="Proteomes" id="UP000023067">
    <property type="component" value="Unassembled WGS sequence"/>
</dbReference>
<keyword evidence="2" id="KW-0378">Hydrolase</keyword>
<dbReference type="Gene3D" id="3.90.79.10">
    <property type="entry name" value="Nucleoside Triphosphate Pyrophosphohydrolase"/>
    <property type="match status" value="1"/>
</dbReference>
<name>Z9JUP7_9MICO</name>
<dbReference type="InterPro" id="IPR000086">
    <property type="entry name" value="NUDIX_hydrolase_dom"/>
</dbReference>
<protein>
    <submittedName>
        <fullName evidence="5">ADP-ribose pyrophosphatase</fullName>
    </submittedName>
</protein>
<dbReference type="CDD" id="cd18876">
    <property type="entry name" value="NUDIX_Hydrolase"/>
    <property type="match status" value="1"/>
</dbReference>
<keyword evidence="6" id="KW-1185">Reference proteome</keyword>
<dbReference type="HOGENOM" id="CLU_116199_0_0_11"/>
<evidence type="ECO:0000313" key="6">
    <source>
        <dbReference type="Proteomes" id="UP000023067"/>
    </source>
</evidence>
<dbReference type="PANTHER" id="PTHR43046:SF12">
    <property type="entry name" value="GDP-MANNOSE MANNOSYL HYDROLASE"/>
    <property type="match status" value="1"/>
</dbReference>
<proteinExistence type="predicted"/>
<dbReference type="eggNOG" id="COG1051">
    <property type="taxonomic scope" value="Bacteria"/>
</dbReference>
<dbReference type="PROSITE" id="PS51462">
    <property type="entry name" value="NUDIX"/>
    <property type="match status" value="1"/>
</dbReference>
<organism evidence="5 6">
    <name type="scientific">Brachybacterium phenoliresistens</name>
    <dbReference type="NCBI Taxonomy" id="396014"/>
    <lineage>
        <taxon>Bacteria</taxon>
        <taxon>Bacillati</taxon>
        <taxon>Actinomycetota</taxon>
        <taxon>Actinomycetes</taxon>
        <taxon>Micrococcales</taxon>
        <taxon>Dermabacteraceae</taxon>
        <taxon>Brachybacterium</taxon>
    </lineage>
</organism>
<comment type="cofactor">
    <cofactor evidence="1">
        <name>Mg(2+)</name>
        <dbReference type="ChEBI" id="CHEBI:18420"/>
    </cofactor>
</comment>
<dbReference type="Pfam" id="PF00293">
    <property type="entry name" value="NUDIX"/>
    <property type="match status" value="1"/>
</dbReference>
<comment type="caution">
    <text evidence="5">The sequence shown here is derived from an EMBL/GenBank/DDBJ whole genome shotgun (WGS) entry which is preliminary data.</text>
</comment>
<dbReference type="PANTHER" id="PTHR43046">
    <property type="entry name" value="GDP-MANNOSE MANNOSYL HYDROLASE"/>
    <property type="match status" value="1"/>
</dbReference>
<evidence type="ECO:0000313" key="5">
    <source>
        <dbReference type="EMBL" id="EWS82075.1"/>
    </source>
</evidence>
<dbReference type="OrthoDB" id="4247482at2"/>
<gene>
    <name evidence="5" type="ORF">BF93_10500</name>
</gene>
<keyword evidence="3" id="KW-0460">Magnesium</keyword>
<dbReference type="STRING" id="396014.BF93_10500"/>
<dbReference type="PATRIC" id="fig|396014.3.peg.611"/>
<sequence>MAELLPDPVFFASLPKVYSSGSVILRDERDRVLIEKPSYRDHWLLPGGHVDPDEDVRMTARREVREELGLDIEVGRLLTVNWLPALVESGRPMGVHFVFDGGVIPSDVLEREVVLQESELEEWRLVEESQLHMLSTWGSRRALTAMRVLRGEEPADLIGFGG</sequence>
<accession>Z9JUP7</accession>
<dbReference type="SUPFAM" id="SSF55811">
    <property type="entry name" value="Nudix"/>
    <property type="match status" value="1"/>
</dbReference>
<dbReference type="PROSITE" id="PS00893">
    <property type="entry name" value="NUDIX_BOX"/>
    <property type="match status" value="1"/>
</dbReference>
<reference evidence="5 6" key="1">
    <citation type="submission" date="2014-02" db="EMBL/GenBank/DDBJ databases">
        <title>Genome sequence of Brachybacterium phenoliresistens strain W13A50.</title>
        <authorList>
            <person name="Wang X."/>
        </authorList>
    </citation>
    <scope>NUCLEOTIDE SEQUENCE [LARGE SCALE GENOMIC DNA]</scope>
    <source>
        <strain evidence="5 6">W13A50</strain>
    </source>
</reference>
<feature type="domain" description="Nudix hydrolase" evidence="4">
    <location>
        <begin position="15"/>
        <end position="147"/>
    </location>
</feature>
<evidence type="ECO:0000256" key="3">
    <source>
        <dbReference type="ARBA" id="ARBA00022842"/>
    </source>
</evidence>
<dbReference type="InterPro" id="IPR020084">
    <property type="entry name" value="NUDIX_hydrolase_CS"/>
</dbReference>
<evidence type="ECO:0000256" key="1">
    <source>
        <dbReference type="ARBA" id="ARBA00001946"/>
    </source>
</evidence>
<dbReference type="GO" id="GO:0016787">
    <property type="term" value="F:hydrolase activity"/>
    <property type="evidence" value="ECO:0007669"/>
    <property type="project" value="UniProtKB-KW"/>
</dbReference>
<evidence type="ECO:0000259" key="4">
    <source>
        <dbReference type="PROSITE" id="PS51462"/>
    </source>
</evidence>
<evidence type="ECO:0000256" key="2">
    <source>
        <dbReference type="ARBA" id="ARBA00022801"/>
    </source>
</evidence>
<dbReference type="AlphaFoldDB" id="Z9JUP7"/>
<dbReference type="RefSeq" id="WP_038370618.1">
    <property type="nucleotide sequence ID" value="NZ_KK069989.1"/>
</dbReference>
<dbReference type="InterPro" id="IPR015797">
    <property type="entry name" value="NUDIX_hydrolase-like_dom_sf"/>
</dbReference>